<proteinExistence type="predicted"/>
<organism evidence="1">
    <name type="scientific">Treponema denticola H-22</name>
    <dbReference type="NCBI Taxonomy" id="999432"/>
    <lineage>
        <taxon>Bacteria</taxon>
        <taxon>Pseudomonadati</taxon>
        <taxon>Spirochaetota</taxon>
        <taxon>Spirochaetia</taxon>
        <taxon>Spirochaetales</taxon>
        <taxon>Treponemataceae</taxon>
        <taxon>Treponema</taxon>
    </lineage>
</organism>
<name>A0A0E2E744_TREDN</name>
<accession>A0A0E2E744</accession>
<comment type="caution">
    <text evidence="1">The sequence shown here is derived from an EMBL/GenBank/DDBJ whole genome shotgun (WGS) entry which is preliminary data.</text>
</comment>
<dbReference type="EMBL" id="AGDV01000006">
    <property type="protein sequence ID" value="EMB35080.1"/>
    <property type="molecule type" value="Genomic_DNA"/>
</dbReference>
<dbReference type="Proteomes" id="UP000011705">
    <property type="component" value="Chromosome"/>
</dbReference>
<dbReference type="HOGENOM" id="CLU_2711045_0_0_12"/>
<gene>
    <name evidence="1" type="ORF">HMPREF9726_00846</name>
</gene>
<evidence type="ECO:0000313" key="1">
    <source>
        <dbReference type="EMBL" id="EMB35080.1"/>
    </source>
</evidence>
<protein>
    <submittedName>
        <fullName evidence="1">Uncharacterized protein</fullName>
    </submittedName>
</protein>
<dbReference type="AlphaFoldDB" id="A0A0E2E744"/>
<dbReference type="PATRIC" id="fig|999432.5.peg.878"/>
<feature type="non-terminal residue" evidence="1">
    <location>
        <position position="1"/>
    </location>
</feature>
<sequence length="73" mass="8059">SIQHFATLCLVGFEKKINFFSTRITFCIIANIIVQNSGTVKVICFDILTAGYSAICGTKDVYKLCRHKVGKGL</sequence>
<reference evidence="1" key="1">
    <citation type="submission" date="2012-01" db="EMBL/GenBank/DDBJ databases">
        <title>The Genome Sequence of Treponema denticola H-22.</title>
        <authorList>
            <consortium name="The Broad Institute Genome Sequencing Platform"/>
            <person name="Earl A."/>
            <person name="Ward D."/>
            <person name="Feldgarden M."/>
            <person name="Gevers D."/>
            <person name="Blanton J.M."/>
            <person name="Fenno C.J."/>
            <person name="Baranova O.V."/>
            <person name="Mathney J."/>
            <person name="Dewhirst F.E."/>
            <person name="Izard J."/>
            <person name="Young S.K."/>
            <person name="Zeng Q."/>
            <person name="Gargeya S."/>
            <person name="Fitzgerald M."/>
            <person name="Haas B."/>
            <person name="Abouelleil A."/>
            <person name="Alvarado L."/>
            <person name="Arachchi H.M."/>
            <person name="Berlin A."/>
            <person name="Chapman S.B."/>
            <person name="Gearin G."/>
            <person name="Goldberg J."/>
            <person name="Griggs A."/>
            <person name="Gujja S."/>
            <person name="Hansen M."/>
            <person name="Heiman D."/>
            <person name="Howarth C."/>
            <person name="Larimer J."/>
            <person name="Lui A."/>
            <person name="MacDonald P.J.P."/>
            <person name="McCowen C."/>
            <person name="Montmayeur A."/>
            <person name="Murphy C."/>
            <person name="Neiman D."/>
            <person name="Pearson M."/>
            <person name="Priest M."/>
            <person name="Roberts A."/>
            <person name="Saif S."/>
            <person name="Shea T."/>
            <person name="Sisk P."/>
            <person name="Stolte C."/>
            <person name="Sykes S."/>
            <person name="Wortman J."/>
            <person name="Nusbaum C."/>
            <person name="Birren B."/>
        </authorList>
    </citation>
    <scope>NUCLEOTIDE SEQUENCE [LARGE SCALE GENOMIC DNA]</scope>
    <source>
        <strain evidence="1">H-22</strain>
    </source>
</reference>